<evidence type="ECO:0000313" key="3">
    <source>
        <dbReference type="Proteomes" id="UP000681720"/>
    </source>
</evidence>
<protein>
    <recommendedName>
        <fullName evidence="4">BRCT domain-containing protein</fullName>
    </recommendedName>
</protein>
<comment type="caution">
    <text evidence="2">The sequence shown here is derived from an EMBL/GenBank/DDBJ whole genome shotgun (WGS) entry which is preliminary data.</text>
</comment>
<dbReference type="Gene3D" id="3.40.50.10190">
    <property type="entry name" value="BRCT domain"/>
    <property type="match status" value="1"/>
</dbReference>
<dbReference type="EMBL" id="CAJOBJ010157353">
    <property type="protein sequence ID" value="CAF4831814.1"/>
    <property type="molecule type" value="Genomic_DNA"/>
</dbReference>
<organism evidence="2 3">
    <name type="scientific">Rotaria magnacalcarata</name>
    <dbReference type="NCBI Taxonomy" id="392030"/>
    <lineage>
        <taxon>Eukaryota</taxon>
        <taxon>Metazoa</taxon>
        <taxon>Spiralia</taxon>
        <taxon>Gnathifera</taxon>
        <taxon>Rotifera</taxon>
        <taxon>Eurotatoria</taxon>
        <taxon>Bdelloidea</taxon>
        <taxon>Philodinida</taxon>
        <taxon>Philodinidae</taxon>
        <taxon>Rotaria</taxon>
    </lineage>
</organism>
<dbReference type="Proteomes" id="UP000681720">
    <property type="component" value="Unassembled WGS sequence"/>
</dbReference>
<dbReference type="EMBL" id="CAJOBH010076705">
    <property type="protein sequence ID" value="CAF4497684.1"/>
    <property type="molecule type" value="Genomic_DNA"/>
</dbReference>
<evidence type="ECO:0008006" key="4">
    <source>
        <dbReference type="Google" id="ProtNLM"/>
    </source>
</evidence>
<proteinExistence type="predicted"/>
<name>A0A8S3BSB7_9BILA</name>
<accession>A0A8S3BSB7</accession>
<gene>
    <name evidence="1" type="ORF">BYL167_LOCUS35860</name>
    <name evidence="2" type="ORF">GIL414_LOCUS48493</name>
</gene>
<sequence>FHLKCTGCQPFIDNRPLIELIHLSGGLILKTLNQHIDNTGRQIIILCSKKYLQNKPALQQACQKLNILCIEPEWLIASIV</sequence>
<dbReference type="AlphaFoldDB" id="A0A8S3BSB7"/>
<reference evidence="2" key="1">
    <citation type="submission" date="2021-02" db="EMBL/GenBank/DDBJ databases">
        <authorList>
            <person name="Nowell W R."/>
        </authorList>
    </citation>
    <scope>NUCLEOTIDE SEQUENCE</scope>
</reference>
<feature type="non-terminal residue" evidence="2">
    <location>
        <position position="80"/>
    </location>
</feature>
<dbReference type="SUPFAM" id="SSF52113">
    <property type="entry name" value="BRCT domain"/>
    <property type="match status" value="1"/>
</dbReference>
<dbReference type="Proteomes" id="UP000681967">
    <property type="component" value="Unassembled WGS sequence"/>
</dbReference>
<evidence type="ECO:0000313" key="1">
    <source>
        <dbReference type="EMBL" id="CAF4497684.1"/>
    </source>
</evidence>
<dbReference type="InterPro" id="IPR036420">
    <property type="entry name" value="BRCT_dom_sf"/>
</dbReference>
<feature type="non-terminal residue" evidence="2">
    <location>
        <position position="1"/>
    </location>
</feature>
<evidence type="ECO:0000313" key="2">
    <source>
        <dbReference type="EMBL" id="CAF4831814.1"/>
    </source>
</evidence>